<keyword evidence="3" id="KW-1185">Reference proteome</keyword>
<organism evidence="2 3">
    <name type="scientific">Clunio marinus</name>
    <dbReference type="NCBI Taxonomy" id="568069"/>
    <lineage>
        <taxon>Eukaryota</taxon>
        <taxon>Metazoa</taxon>
        <taxon>Ecdysozoa</taxon>
        <taxon>Arthropoda</taxon>
        <taxon>Hexapoda</taxon>
        <taxon>Insecta</taxon>
        <taxon>Pterygota</taxon>
        <taxon>Neoptera</taxon>
        <taxon>Endopterygota</taxon>
        <taxon>Diptera</taxon>
        <taxon>Nematocera</taxon>
        <taxon>Chironomoidea</taxon>
        <taxon>Chironomidae</taxon>
        <taxon>Clunio</taxon>
    </lineage>
</organism>
<evidence type="ECO:0000313" key="3">
    <source>
        <dbReference type="Proteomes" id="UP000183832"/>
    </source>
</evidence>
<evidence type="ECO:0000256" key="1">
    <source>
        <dbReference type="SAM" id="MobiDB-lite"/>
    </source>
</evidence>
<feature type="region of interest" description="Disordered" evidence="1">
    <location>
        <begin position="1"/>
        <end position="31"/>
    </location>
</feature>
<gene>
    <name evidence="2" type="ORF">CLUMA_CG016360</name>
</gene>
<evidence type="ECO:0000313" key="2">
    <source>
        <dbReference type="EMBL" id="CRL03525.1"/>
    </source>
</evidence>
<dbReference type="AlphaFoldDB" id="A0A1J1ITG5"/>
<accession>A0A1J1ITG5</accession>
<protein>
    <submittedName>
        <fullName evidence="2">CLUMA_CG016360, isoform A</fullName>
    </submittedName>
</protein>
<sequence length="31" mass="3599">MVASFKRNSIGFTEQQRSSTSLKMENLNKHE</sequence>
<proteinExistence type="predicted"/>
<reference evidence="2 3" key="1">
    <citation type="submission" date="2015-04" db="EMBL/GenBank/DDBJ databases">
        <authorList>
            <person name="Syromyatnikov M.Y."/>
            <person name="Popov V.N."/>
        </authorList>
    </citation>
    <scope>NUCLEOTIDE SEQUENCE [LARGE SCALE GENOMIC DNA]</scope>
</reference>
<name>A0A1J1ITG5_9DIPT</name>
<feature type="compositionally biased region" description="Polar residues" evidence="1">
    <location>
        <begin position="1"/>
        <end position="23"/>
    </location>
</feature>
<dbReference type="Proteomes" id="UP000183832">
    <property type="component" value="Unassembled WGS sequence"/>
</dbReference>
<dbReference type="EMBL" id="CVRI01000059">
    <property type="protein sequence ID" value="CRL03525.1"/>
    <property type="molecule type" value="Genomic_DNA"/>
</dbReference>